<reference evidence="2" key="1">
    <citation type="submission" date="2023-10" db="EMBL/GenBank/DDBJ databases">
        <authorList>
            <person name="Chen Y."/>
            <person name="Shah S."/>
            <person name="Dougan E. K."/>
            <person name="Thang M."/>
            <person name="Chan C."/>
        </authorList>
    </citation>
    <scope>NUCLEOTIDE SEQUENCE [LARGE SCALE GENOMIC DNA]</scope>
</reference>
<evidence type="ECO:0000313" key="2">
    <source>
        <dbReference type="EMBL" id="CAK0861359.1"/>
    </source>
</evidence>
<comment type="caution">
    <text evidence="2">The sequence shown here is derived from an EMBL/GenBank/DDBJ whole genome shotgun (WGS) entry which is preliminary data.</text>
</comment>
<feature type="non-terminal residue" evidence="2">
    <location>
        <position position="113"/>
    </location>
</feature>
<evidence type="ECO:0000256" key="1">
    <source>
        <dbReference type="SAM" id="MobiDB-lite"/>
    </source>
</evidence>
<sequence>GVGSWSPDKSTQNSKWNGDNTVDTLFGAANTNSPFKSDGLTEELGEEDLVQLFAIYKKAGQLDEINKYHGQLDKLRAQLYPVAMGPKEKLDTAYKHIQHLERQPNHQTESYDK</sequence>
<gene>
    <name evidence="2" type="ORF">PCOR1329_LOCUS50055</name>
</gene>
<proteinExistence type="predicted"/>
<evidence type="ECO:0000313" key="3">
    <source>
        <dbReference type="Proteomes" id="UP001189429"/>
    </source>
</evidence>
<keyword evidence="3" id="KW-1185">Reference proteome</keyword>
<protein>
    <submittedName>
        <fullName evidence="2">Uncharacterized protein</fullName>
    </submittedName>
</protein>
<organism evidence="2 3">
    <name type="scientific">Prorocentrum cordatum</name>
    <dbReference type="NCBI Taxonomy" id="2364126"/>
    <lineage>
        <taxon>Eukaryota</taxon>
        <taxon>Sar</taxon>
        <taxon>Alveolata</taxon>
        <taxon>Dinophyceae</taxon>
        <taxon>Prorocentrales</taxon>
        <taxon>Prorocentraceae</taxon>
        <taxon>Prorocentrum</taxon>
    </lineage>
</organism>
<dbReference type="EMBL" id="CAUYUJ010016059">
    <property type="protein sequence ID" value="CAK0861359.1"/>
    <property type="molecule type" value="Genomic_DNA"/>
</dbReference>
<feature type="non-terminal residue" evidence="2">
    <location>
        <position position="1"/>
    </location>
</feature>
<feature type="region of interest" description="Disordered" evidence="1">
    <location>
        <begin position="1"/>
        <end position="39"/>
    </location>
</feature>
<feature type="compositionally biased region" description="Polar residues" evidence="1">
    <location>
        <begin position="7"/>
        <end position="35"/>
    </location>
</feature>
<name>A0ABN9UNI4_9DINO</name>
<accession>A0ABN9UNI4</accession>
<dbReference type="Proteomes" id="UP001189429">
    <property type="component" value="Unassembled WGS sequence"/>
</dbReference>